<keyword evidence="10" id="KW-0675">Receptor</keyword>
<reference evidence="10 11" key="1">
    <citation type="journal article" date="2018" name="BMC Genomics">
        <title>Genomic comparison of Trypanosoma conorhini and Trypanosoma rangeli to Trypanosoma cruzi strains of high and low virulence.</title>
        <authorList>
            <person name="Bradwell K.R."/>
            <person name="Koparde V.N."/>
            <person name="Matveyev A.V."/>
            <person name="Serrano M.G."/>
            <person name="Alves J.M."/>
            <person name="Parikh H."/>
            <person name="Huang B."/>
            <person name="Lee V."/>
            <person name="Espinosa-Alvarez O."/>
            <person name="Ortiz P.A."/>
            <person name="Costa-Martins A.G."/>
            <person name="Teixeira M.M."/>
            <person name="Buck G.A."/>
        </authorList>
    </citation>
    <scope>NUCLEOTIDE SEQUENCE [LARGE SCALE GENOMIC DNA]</scope>
    <source>
        <strain evidence="10 11">025E</strain>
    </source>
</reference>
<dbReference type="PROSITE" id="PS50005">
    <property type="entry name" value="TPR"/>
    <property type="match status" value="2"/>
</dbReference>
<dbReference type="Pfam" id="PF13432">
    <property type="entry name" value="TPR_16"/>
    <property type="match status" value="2"/>
</dbReference>
<evidence type="ECO:0000313" key="10">
    <source>
        <dbReference type="EMBL" id="RNF02348.1"/>
    </source>
</evidence>
<dbReference type="InterPro" id="IPR024111">
    <property type="entry name" value="PEX5/PEX5L"/>
</dbReference>
<evidence type="ECO:0000313" key="11">
    <source>
        <dbReference type="Proteomes" id="UP000284403"/>
    </source>
</evidence>
<dbReference type="AlphaFoldDB" id="A0A422NA36"/>
<organism evidence="10 11">
    <name type="scientific">Trypanosoma conorhini</name>
    <dbReference type="NCBI Taxonomy" id="83891"/>
    <lineage>
        <taxon>Eukaryota</taxon>
        <taxon>Discoba</taxon>
        <taxon>Euglenozoa</taxon>
        <taxon>Kinetoplastea</taxon>
        <taxon>Metakinetoplastina</taxon>
        <taxon>Trypanosomatida</taxon>
        <taxon>Trypanosomatidae</taxon>
        <taxon>Trypanosoma</taxon>
    </lineage>
</organism>
<dbReference type="GO" id="GO:0016560">
    <property type="term" value="P:protein import into peroxisome matrix, docking"/>
    <property type="evidence" value="ECO:0007669"/>
    <property type="project" value="TreeGrafter"/>
</dbReference>
<keyword evidence="11" id="KW-1185">Reference proteome</keyword>
<dbReference type="GO" id="GO:0005778">
    <property type="term" value="C:peroxisomal membrane"/>
    <property type="evidence" value="ECO:0007669"/>
    <property type="project" value="TreeGrafter"/>
</dbReference>
<feature type="repeat" description="TPR" evidence="8">
    <location>
        <begin position="547"/>
        <end position="580"/>
    </location>
</feature>
<evidence type="ECO:0000256" key="3">
    <source>
        <dbReference type="ARBA" id="ARBA00005348"/>
    </source>
</evidence>
<dbReference type="PANTHER" id="PTHR10130:SF0">
    <property type="entry name" value="GH08708P"/>
    <property type="match status" value="1"/>
</dbReference>
<dbReference type="GO" id="GO:0005052">
    <property type="term" value="F:peroxisome matrix targeting signal-1 binding"/>
    <property type="evidence" value="ECO:0007669"/>
    <property type="project" value="TreeGrafter"/>
</dbReference>
<feature type="region of interest" description="Disordered" evidence="9">
    <location>
        <begin position="59"/>
        <end position="78"/>
    </location>
</feature>
<evidence type="ECO:0000256" key="1">
    <source>
        <dbReference type="ARBA" id="ARBA00004275"/>
    </source>
</evidence>
<dbReference type="Gene3D" id="1.25.40.10">
    <property type="entry name" value="Tetratricopeptide repeat domain"/>
    <property type="match status" value="1"/>
</dbReference>
<dbReference type="SMART" id="SM00028">
    <property type="entry name" value="TPR"/>
    <property type="match status" value="5"/>
</dbReference>
<evidence type="ECO:0000256" key="6">
    <source>
        <dbReference type="ARBA" id="ARBA00022803"/>
    </source>
</evidence>
<protein>
    <submittedName>
        <fullName evidence="10">Putative peroxisome targeting signal 1 receptor</fullName>
    </submittedName>
</protein>
<evidence type="ECO:0000256" key="2">
    <source>
        <dbReference type="ARBA" id="ARBA00004496"/>
    </source>
</evidence>
<feature type="region of interest" description="Disordered" evidence="9">
    <location>
        <begin position="174"/>
        <end position="195"/>
    </location>
</feature>
<feature type="compositionally biased region" description="Low complexity" evidence="9">
    <location>
        <begin position="293"/>
        <end position="303"/>
    </location>
</feature>
<dbReference type="SUPFAM" id="SSF48452">
    <property type="entry name" value="TPR-like"/>
    <property type="match status" value="1"/>
</dbReference>
<evidence type="ECO:0000256" key="4">
    <source>
        <dbReference type="ARBA" id="ARBA00022490"/>
    </source>
</evidence>
<keyword evidence="7" id="KW-0576">Peroxisome</keyword>
<evidence type="ECO:0000256" key="5">
    <source>
        <dbReference type="ARBA" id="ARBA00022737"/>
    </source>
</evidence>
<evidence type="ECO:0000256" key="9">
    <source>
        <dbReference type="SAM" id="MobiDB-lite"/>
    </source>
</evidence>
<dbReference type="InterPro" id="IPR019734">
    <property type="entry name" value="TPR_rpt"/>
</dbReference>
<dbReference type="InterPro" id="IPR011990">
    <property type="entry name" value="TPR-like_helical_dom_sf"/>
</dbReference>
<keyword evidence="4" id="KW-0963">Cytoplasm</keyword>
<evidence type="ECO:0000256" key="7">
    <source>
        <dbReference type="ARBA" id="ARBA00023140"/>
    </source>
</evidence>
<dbReference type="Proteomes" id="UP000284403">
    <property type="component" value="Unassembled WGS sequence"/>
</dbReference>
<name>A0A422NA36_9TRYP</name>
<feature type="repeat" description="TPR" evidence="8">
    <location>
        <begin position="513"/>
        <end position="546"/>
    </location>
</feature>
<comment type="similarity">
    <text evidence="3">Belongs to the peroxisomal targeting signal receptor family.</text>
</comment>
<dbReference type="RefSeq" id="XP_029224634.1">
    <property type="nucleotide sequence ID" value="XM_029375257.1"/>
</dbReference>
<comment type="subcellular location">
    <subcellularLocation>
        <location evidence="2">Cytoplasm</location>
    </subcellularLocation>
    <subcellularLocation>
        <location evidence="1">Peroxisome</location>
    </subcellularLocation>
</comment>
<evidence type="ECO:0000256" key="8">
    <source>
        <dbReference type="PROSITE-ProRule" id="PRU00339"/>
    </source>
</evidence>
<comment type="caution">
    <text evidence="10">The sequence shown here is derived from an EMBL/GenBank/DDBJ whole genome shotgun (WGS) entry which is preliminary data.</text>
</comment>
<accession>A0A422NA36</accession>
<gene>
    <name evidence="10" type="ORF">Tco025E_08407</name>
</gene>
<keyword evidence="6 8" id="KW-0802">TPR repeat</keyword>
<feature type="region of interest" description="Disordered" evidence="9">
    <location>
        <begin position="284"/>
        <end position="310"/>
    </location>
</feature>
<dbReference type="EMBL" id="MKKU01000777">
    <property type="protein sequence ID" value="RNF02348.1"/>
    <property type="molecule type" value="Genomic_DNA"/>
</dbReference>
<proteinExistence type="inferred from homology"/>
<dbReference type="OrthoDB" id="10006023at2759"/>
<dbReference type="GeneID" id="40322018"/>
<sequence length="668" mass="74239">MNCGTGAALGQQLAKDAFHMHGGVGVGPTGNPEQDALMSEMLRDQSPTGHAGDWGHQFAAQQQQHHHHHHHPQQMAVQRQQNENFMLRQQQEMEEAFRAVSATHPQQQPLPHHHLHAPGMFQPALMGPHMMGPMMHGAGMGAFMGAAPPTMAYAPTAFAGNAVATASATNAAKAQEATAESTTTEQQQQQQGDSAWVEKLRGAEWGQDYSEAQVFTLEGQSQQTMEEHARNSEFYKFMDQIRTKELLIDEETGQVVQGPGPDPDVPEDTAYLKEWATAEALGLPPGVFEPMTQRQQGPGQQQEGRPHDGSEEAMMDEFASDPAADLEEWAQEYAEMQERIERAQNNTDYPFEPNNPYMYHDAPMEEGLAMLQLANLAEAALAFEAVCQKEPEHVEAWRLLGKTQAENEKDGLAIIALNHARMLNPNDIAVHAALAVSHTNEHNVQAALQALRAWLLCQPQYESLGSVPLQQEEEPDGEQDTMEEDSYFYAAPSEYRDCRTLLNAAVEMNPNDPQLHASLGVLYNLSHRFEEAAANFRRAVELTPEDPQMWNRLGATLANGNKPQEALEAYDRALDINPGYVRAMYNMAVSYSNLAQYPLAAKEITRAIALQAGGTNPQGEGSRMATRGLWDLLRMTLNLMDRTDLVELSWQQDVKPFLREFGLENMEF</sequence>
<keyword evidence="5" id="KW-0677">Repeat</keyword>
<dbReference type="GO" id="GO:0005829">
    <property type="term" value="C:cytosol"/>
    <property type="evidence" value="ECO:0007669"/>
    <property type="project" value="TreeGrafter"/>
</dbReference>
<dbReference type="PANTHER" id="PTHR10130">
    <property type="entry name" value="PEROXISOMAL TARGETING SIGNAL 1 RECEPTOR PEX5"/>
    <property type="match status" value="1"/>
</dbReference>